<dbReference type="InterPro" id="IPR036388">
    <property type="entry name" value="WH-like_DNA-bd_sf"/>
</dbReference>
<feature type="compositionally biased region" description="Low complexity" evidence="3">
    <location>
        <begin position="187"/>
        <end position="198"/>
    </location>
</feature>
<dbReference type="SUPFAM" id="SSF46785">
    <property type="entry name" value="Winged helix' DNA-binding domain"/>
    <property type="match status" value="1"/>
</dbReference>
<proteinExistence type="predicted"/>
<dbReference type="Pfam" id="PF01614">
    <property type="entry name" value="IclR_C"/>
    <property type="match status" value="1"/>
</dbReference>
<protein>
    <recommendedName>
        <fullName evidence="4">IclR-ED domain-containing protein</fullName>
    </recommendedName>
</protein>
<feature type="compositionally biased region" description="Acidic residues" evidence="3">
    <location>
        <begin position="526"/>
        <end position="535"/>
    </location>
</feature>
<dbReference type="SUPFAM" id="SSF55781">
    <property type="entry name" value="GAF domain-like"/>
    <property type="match status" value="1"/>
</dbReference>
<feature type="region of interest" description="Disordered" evidence="3">
    <location>
        <begin position="490"/>
        <end position="560"/>
    </location>
</feature>
<gene>
    <name evidence="5" type="ORF">Snoj_28150</name>
</gene>
<comment type="caution">
    <text evidence="5">The sequence shown here is derived from an EMBL/GenBank/DDBJ whole genome shotgun (WGS) entry which is preliminary data.</text>
</comment>
<keyword evidence="2" id="KW-0804">Transcription</keyword>
<dbReference type="InterPro" id="IPR029016">
    <property type="entry name" value="GAF-like_dom_sf"/>
</dbReference>
<organism evidence="5 6">
    <name type="scientific">Streptomyces nojiriensis</name>
    <dbReference type="NCBI Taxonomy" id="66374"/>
    <lineage>
        <taxon>Bacteria</taxon>
        <taxon>Bacillati</taxon>
        <taxon>Actinomycetota</taxon>
        <taxon>Actinomycetes</taxon>
        <taxon>Kitasatosporales</taxon>
        <taxon>Streptomycetaceae</taxon>
        <taxon>Streptomyces</taxon>
    </lineage>
</organism>
<accession>A0ABQ3SLQ2</accession>
<dbReference type="Proteomes" id="UP000613974">
    <property type="component" value="Unassembled WGS sequence"/>
</dbReference>
<evidence type="ECO:0000256" key="3">
    <source>
        <dbReference type="SAM" id="MobiDB-lite"/>
    </source>
</evidence>
<evidence type="ECO:0000256" key="2">
    <source>
        <dbReference type="ARBA" id="ARBA00023163"/>
    </source>
</evidence>
<dbReference type="InterPro" id="IPR050707">
    <property type="entry name" value="HTH_MetabolicPath_Reg"/>
</dbReference>
<keyword evidence="1" id="KW-0805">Transcription regulation</keyword>
<sequence>MSDVSGNDSERGDTGAAEPSAFAALLSGLKGADFWDRPGGDWGPPRTWRGQELERRLHANSCYRLGSKALRIGELDRARNWLKRAYEDSHPGAAFRLAVTLWRQSGPDAAPQAVTTVVSAARWGHQDARTLLRQAGWDLADIGLANREDTVPDQDGEFIADVRTLLATVRKRGTFTARIPQPRRTGAAPDALPADTAPVTIPSRRAPRDGKPEPGSAWSPAPLRHASLTHLAQQVPPASPPVRRWQSAQRVLEVLQIIAGAGRAVGERHLAWATSLPHPVMQRLLVWLSQQHLTLRTPDGGYVPGPALRLIAVSEPGRPGKVIDQVLASLRDAVGAAVYISTYSHGEVSIVRWSDGPSTPGVKQRVAFTEAAHATAVGKSLLSQLDFGQRMDHLSRHRPIALTRRTITDGTVLFQNLDHHGPLAAQFDLLEYSDGEVCVAVPLVIDGEIGCVALSLPVAQRHRLIQAAKVLSSRSAGLLLSLLLAASPPDLETGRQDAPASGQPGRTSAGHQRATHAPVPNHAAGEEADDVEEEHEAQVIPFPSRTVEPPPVEPPDVLCSTNLDLSLREVAASHR</sequence>
<dbReference type="PROSITE" id="PS51078">
    <property type="entry name" value="ICLR_ED"/>
    <property type="match status" value="1"/>
</dbReference>
<evidence type="ECO:0000256" key="1">
    <source>
        <dbReference type="ARBA" id="ARBA00023015"/>
    </source>
</evidence>
<dbReference type="EMBL" id="BNEC01000005">
    <property type="protein sequence ID" value="GHI68897.1"/>
    <property type="molecule type" value="Genomic_DNA"/>
</dbReference>
<dbReference type="InterPro" id="IPR014757">
    <property type="entry name" value="Tscrpt_reg_IclR_C"/>
</dbReference>
<dbReference type="PANTHER" id="PTHR30136">
    <property type="entry name" value="HELIX-TURN-HELIX TRANSCRIPTIONAL REGULATOR, ICLR FAMILY"/>
    <property type="match status" value="1"/>
</dbReference>
<dbReference type="InterPro" id="IPR036390">
    <property type="entry name" value="WH_DNA-bd_sf"/>
</dbReference>
<name>A0ABQ3SLQ2_9ACTN</name>
<evidence type="ECO:0000313" key="5">
    <source>
        <dbReference type="EMBL" id="GHI68897.1"/>
    </source>
</evidence>
<keyword evidence="6" id="KW-1185">Reference proteome</keyword>
<dbReference type="GeneID" id="95587224"/>
<feature type="domain" description="IclR-ED" evidence="4">
    <location>
        <begin position="307"/>
        <end position="495"/>
    </location>
</feature>
<dbReference type="Gene3D" id="1.10.10.10">
    <property type="entry name" value="Winged helix-like DNA-binding domain superfamily/Winged helix DNA-binding domain"/>
    <property type="match status" value="1"/>
</dbReference>
<dbReference type="PANTHER" id="PTHR30136:SF24">
    <property type="entry name" value="HTH-TYPE TRANSCRIPTIONAL REPRESSOR ALLR"/>
    <property type="match status" value="1"/>
</dbReference>
<evidence type="ECO:0000313" key="6">
    <source>
        <dbReference type="Proteomes" id="UP000613974"/>
    </source>
</evidence>
<dbReference type="Gene3D" id="3.30.450.40">
    <property type="match status" value="1"/>
</dbReference>
<dbReference type="RefSeq" id="WP_189748484.1">
    <property type="nucleotide sequence ID" value="NZ_BMRL01000046.1"/>
</dbReference>
<feature type="region of interest" description="Disordered" evidence="3">
    <location>
        <begin position="179"/>
        <end position="221"/>
    </location>
</feature>
<reference evidence="6" key="1">
    <citation type="submission" date="2023-07" db="EMBL/GenBank/DDBJ databases">
        <title>Whole genome shotgun sequence of Streptomyces nojiriensis NBRC 13794.</title>
        <authorList>
            <person name="Komaki H."/>
            <person name="Tamura T."/>
        </authorList>
    </citation>
    <scope>NUCLEOTIDE SEQUENCE [LARGE SCALE GENOMIC DNA]</scope>
    <source>
        <strain evidence="6">NBRC 13794</strain>
    </source>
</reference>
<evidence type="ECO:0000259" key="4">
    <source>
        <dbReference type="PROSITE" id="PS51078"/>
    </source>
</evidence>